<dbReference type="PANTHER" id="PTHR33177">
    <property type="entry name" value="PUTATIVE-RELATED"/>
    <property type="match status" value="1"/>
</dbReference>
<gene>
    <name evidence="3" type="ORF">LIER_08122</name>
</gene>
<sequence length="118" mass="13265">MSRRDGNYPRLDLKLNISPPPRRNPLLNNESPNRSPEATSHDNSCVSSSETFNIHGIDENSSETTSMMLVGCPNCLIYVMLSQEDPRYPKCKSSVLLNVSQENLHSTKRTTNKKTQIS</sequence>
<feature type="region of interest" description="Disordered" evidence="1">
    <location>
        <begin position="1"/>
        <end position="48"/>
    </location>
</feature>
<name>A0AAV3PBU4_LITER</name>
<protein>
    <recommendedName>
        <fullName evidence="2">GIR1-like zinc ribbon domain-containing protein</fullName>
    </recommendedName>
</protein>
<evidence type="ECO:0000256" key="1">
    <source>
        <dbReference type="SAM" id="MobiDB-lite"/>
    </source>
</evidence>
<feature type="domain" description="GIR1-like zinc ribbon" evidence="2">
    <location>
        <begin position="65"/>
        <end position="98"/>
    </location>
</feature>
<reference evidence="3 4" key="1">
    <citation type="submission" date="2024-01" db="EMBL/GenBank/DDBJ databases">
        <title>The complete chloroplast genome sequence of Lithospermum erythrorhizon: insights into the phylogenetic relationship among Boraginaceae species and the maternal lineages of purple gromwells.</title>
        <authorList>
            <person name="Okada T."/>
            <person name="Watanabe K."/>
        </authorList>
    </citation>
    <scope>NUCLEOTIDE SEQUENCE [LARGE SCALE GENOMIC DNA]</scope>
</reference>
<dbReference type="AlphaFoldDB" id="A0AAV3PBU4"/>
<organism evidence="3 4">
    <name type="scientific">Lithospermum erythrorhizon</name>
    <name type="common">Purple gromwell</name>
    <name type="synonym">Lithospermum officinale var. erythrorhizon</name>
    <dbReference type="NCBI Taxonomy" id="34254"/>
    <lineage>
        <taxon>Eukaryota</taxon>
        <taxon>Viridiplantae</taxon>
        <taxon>Streptophyta</taxon>
        <taxon>Embryophyta</taxon>
        <taxon>Tracheophyta</taxon>
        <taxon>Spermatophyta</taxon>
        <taxon>Magnoliopsida</taxon>
        <taxon>eudicotyledons</taxon>
        <taxon>Gunneridae</taxon>
        <taxon>Pentapetalae</taxon>
        <taxon>asterids</taxon>
        <taxon>lamiids</taxon>
        <taxon>Boraginales</taxon>
        <taxon>Boraginaceae</taxon>
        <taxon>Boraginoideae</taxon>
        <taxon>Lithospermeae</taxon>
        <taxon>Lithospermum</taxon>
    </lineage>
</organism>
<accession>A0AAV3PBU4</accession>
<evidence type="ECO:0000313" key="3">
    <source>
        <dbReference type="EMBL" id="GAA0148771.1"/>
    </source>
</evidence>
<feature type="compositionally biased region" description="Polar residues" evidence="1">
    <location>
        <begin position="37"/>
        <end position="48"/>
    </location>
</feature>
<dbReference type="EMBL" id="BAABME010001295">
    <property type="protein sequence ID" value="GAA0148771.1"/>
    <property type="molecule type" value="Genomic_DNA"/>
</dbReference>
<feature type="compositionally biased region" description="Low complexity" evidence="1">
    <location>
        <begin position="24"/>
        <end position="36"/>
    </location>
</feature>
<dbReference type="Proteomes" id="UP001454036">
    <property type="component" value="Unassembled WGS sequence"/>
</dbReference>
<evidence type="ECO:0000313" key="4">
    <source>
        <dbReference type="Proteomes" id="UP001454036"/>
    </source>
</evidence>
<comment type="caution">
    <text evidence="3">The sequence shown here is derived from an EMBL/GenBank/DDBJ whole genome shotgun (WGS) entry which is preliminary data.</text>
</comment>
<feature type="compositionally biased region" description="Basic and acidic residues" evidence="1">
    <location>
        <begin position="1"/>
        <end position="13"/>
    </location>
</feature>
<dbReference type="PANTHER" id="PTHR33177:SF74">
    <property type="entry name" value="PROTEIN GL2-INTERACTING REPRESSOR 1"/>
    <property type="match status" value="1"/>
</dbReference>
<proteinExistence type="predicted"/>
<dbReference type="Pfam" id="PF24747">
    <property type="entry name" value="Zn-ribbon_GIR1"/>
    <property type="match status" value="1"/>
</dbReference>
<keyword evidence="4" id="KW-1185">Reference proteome</keyword>
<dbReference type="InterPro" id="IPR055281">
    <property type="entry name" value="GIR1-2/SIED1"/>
</dbReference>
<evidence type="ECO:0000259" key="2">
    <source>
        <dbReference type="Pfam" id="PF24747"/>
    </source>
</evidence>
<dbReference type="InterPro" id="IPR056440">
    <property type="entry name" value="Zn-ribbon_GIR1"/>
</dbReference>